<feature type="transmembrane region" description="Helical" evidence="7">
    <location>
        <begin position="64"/>
        <end position="86"/>
    </location>
</feature>
<proteinExistence type="predicted"/>
<keyword evidence="6 7" id="KW-0472">Membrane</keyword>
<feature type="transmembrane region" description="Helical" evidence="7">
    <location>
        <begin position="236"/>
        <end position="260"/>
    </location>
</feature>
<comment type="subcellular location">
    <subcellularLocation>
        <location evidence="1">Cell membrane</location>
        <topology evidence="1">Multi-pass membrane protein</topology>
    </subcellularLocation>
</comment>
<name>A0ABW4QIQ7_9BACL</name>
<feature type="domain" description="Major facilitator superfamily (MFS) profile" evidence="8">
    <location>
        <begin position="1"/>
        <end position="420"/>
    </location>
</feature>
<dbReference type="PROSITE" id="PS50850">
    <property type="entry name" value="MFS"/>
    <property type="match status" value="1"/>
</dbReference>
<dbReference type="PANTHER" id="PTHR43266:SF2">
    <property type="entry name" value="MAJOR FACILITATOR SUPERFAMILY (MFS) PROFILE DOMAIN-CONTAINING PROTEIN"/>
    <property type="match status" value="1"/>
</dbReference>
<keyword evidence="5 7" id="KW-1133">Transmembrane helix</keyword>
<dbReference type="CDD" id="cd06173">
    <property type="entry name" value="MFS_MefA_like"/>
    <property type="match status" value="1"/>
</dbReference>
<gene>
    <name evidence="9" type="ORF">ACFSDB_11235</name>
</gene>
<feature type="transmembrane region" description="Helical" evidence="7">
    <location>
        <begin position="272"/>
        <end position="292"/>
    </location>
</feature>
<feature type="transmembrane region" description="Helical" evidence="7">
    <location>
        <begin position="116"/>
        <end position="135"/>
    </location>
</feature>
<accession>A0ABW4QIQ7</accession>
<protein>
    <submittedName>
        <fullName evidence="9">MFS transporter</fullName>
    </submittedName>
</protein>
<keyword evidence="2" id="KW-0813">Transport</keyword>
<feature type="transmembrane region" description="Helical" evidence="7">
    <location>
        <begin position="304"/>
        <end position="323"/>
    </location>
</feature>
<reference evidence="10" key="1">
    <citation type="journal article" date="2019" name="Int. J. Syst. Evol. Microbiol.">
        <title>The Global Catalogue of Microorganisms (GCM) 10K type strain sequencing project: providing services to taxonomists for standard genome sequencing and annotation.</title>
        <authorList>
            <consortium name="The Broad Institute Genomics Platform"/>
            <consortium name="The Broad Institute Genome Sequencing Center for Infectious Disease"/>
            <person name="Wu L."/>
            <person name="Ma J."/>
        </authorList>
    </citation>
    <scope>NUCLEOTIDE SEQUENCE [LARGE SCALE GENOMIC DNA]</scope>
    <source>
        <strain evidence="10">CGMCC 1.15475</strain>
    </source>
</reference>
<feature type="transmembrane region" description="Helical" evidence="7">
    <location>
        <begin position="362"/>
        <end position="381"/>
    </location>
</feature>
<feature type="transmembrane region" description="Helical" evidence="7">
    <location>
        <begin position="184"/>
        <end position="205"/>
    </location>
</feature>
<dbReference type="EMBL" id="JBHUFW010000008">
    <property type="protein sequence ID" value="MFD1863490.1"/>
    <property type="molecule type" value="Genomic_DNA"/>
</dbReference>
<organism evidence="9 10">
    <name type="scientific">Planococcus chinensis</name>
    <dbReference type="NCBI Taxonomy" id="272917"/>
    <lineage>
        <taxon>Bacteria</taxon>
        <taxon>Bacillati</taxon>
        <taxon>Bacillota</taxon>
        <taxon>Bacilli</taxon>
        <taxon>Bacillales</taxon>
        <taxon>Caryophanaceae</taxon>
        <taxon>Planococcus</taxon>
    </lineage>
</organism>
<dbReference type="Gene3D" id="1.20.1250.20">
    <property type="entry name" value="MFS general substrate transporter like domains"/>
    <property type="match status" value="1"/>
</dbReference>
<evidence type="ECO:0000256" key="3">
    <source>
        <dbReference type="ARBA" id="ARBA00022475"/>
    </source>
</evidence>
<comment type="caution">
    <text evidence="9">The sequence shown here is derived from an EMBL/GenBank/DDBJ whole genome shotgun (WGS) entry which is preliminary data.</text>
</comment>
<dbReference type="SUPFAM" id="SSF103473">
    <property type="entry name" value="MFS general substrate transporter"/>
    <property type="match status" value="1"/>
</dbReference>
<feature type="transmembrane region" description="Helical" evidence="7">
    <location>
        <begin position="28"/>
        <end position="52"/>
    </location>
</feature>
<keyword evidence="4 7" id="KW-0812">Transmembrane</keyword>
<dbReference type="Pfam" id="PF05977">
    <property type="entry name" value="MFS_3"/>
    <property type="match status" value="1"/>
</dbReference>
<evidence type="ECO:0000259" key="8">
    <source>
        <dbReference type="PROSITE" id="PS50850"/>
    </source>
</evidence>
<evidence type="ECO:0000256" key="2">
    <source>
        <dbReference type="ARBA" id="ARBA00022448"/>
    </source>
</evidence>
<dbReference type="InterPro" id="IPR010290">
    <property type="entry name" value="TM_effector"/>
</dbReference>
<dbReference type="RefSeq" id="WP_377340095.1">
    <property type="nucleotide sequence ID" value="NZ_JBHUFW010000008.1"/>
</dbReference>
<evidence type="ECO:0000313" key="9">
    <source>
        <dbReference type="EMBL" id="MFD1863490.1"/>
    </source>
</evidence>
<dbReference type="InterPro" id="IPR020846">
    <property type="entry name" value="MFS_dom"/>
</dbReference>
<evidence type="ECO:0000256" key="4">
    <source>
        <dbReference type="ARBA" id="ARBA00022692"/>
    </source>
</evidence>
<evidence type="ECO:0000313" key="10">
    <source>
        <dbReference type="Proteomes" id="UP001597273"/>
    </source>
</evidence>
<keyword evidence="10" id="KW-1185">Reference proteome</keyword>
<evidence type="ECO:0000256" key="7">
    <source>
        <dbReference type="SAM" id="Phobius"/>
    </source>
</evidence>
<feature type="transmembrane region" description="Helical" evidence="7">
    <location>
        <begin position="329"/>
        <end position="350"/>
    </location>
</feature>
<keyword evidence="3" id="KW-1003">Cell membrane</keyword>
<dbReference type="PANTHER" id="PTHR43266">
    <property type="entry name" value="MACROLIDE-EFFLUX PROTEIN"/>
    <property type="match status" value="1"/>
</dbReference>
<evidence type="ECO:0000256" key="1">
    <source>
        <dbReference type="ARBA" id="ARBA00004651"/>
    </source>
</evidence>
<sequence length="439" mass="46191">MGLINNDTFVVLEKREMDVKSLMKNRPYVTLIGAQAISSIGDWLSLVAIFTVVGLKWNASPLEVSLLLLCLAVPMALLGPVAGIVADRFSRKSIMILSDVVRAGLILVLAVASSLWMVYAALFAIGLFSAVFIPAKNGKLKEIVGEGDMKAAMSITSMVDSSTKILGPLLSGILVAAVGPQQVFLIDSATFAVSAVLLLFLPNALKTEDAPESGKGSESFKQELAAGLSFIKSSRFMVIGLLLMGSSLLILQLADTQLIVLIRELTDASPDLFGYLITGSGLGMFLAGFLLAKKTDYRPYPIMLLGVFGIGLSFGMMGILAHYDLSYSVMWLPALGFTGGFSASLIFVPYQAAVQVATPVHMTGRVFGVINSAMTTATIVGPLAGGLLATAIGIVPTFIITSALLVLVSIGGYLTRSKVERGKLHVSTSERGTSEAAAG</sequence>
<dbReference type="InterPro" id="IPR036259">
    <property type="entry name" value="MFS_trans_sf"/>
</dbReference>
<feature type="transmembrane region" description="Helical" evidence="7">
    <location>
        <begin position="387"/>
        <end position="414"/>
    </location>
</feature>
<dbReference type="Proteomes" id="UP001597273">
    <property type="component" value="Unassembled WGS sequence"/>
</dbReference>
<evidence type="ECO:0000256" key="5">
    <source>
        <dbReference type="ARBA" id="ARBA00022989"/>
    </source>
</evidence>
<evidence type="ECO:0000256" key="6">
    <source>
        <dbReference type="ARBA" id="ARBA00023136"/>
    </source>
</evidence>